<dbReference type="STRING" id="1095776.SAMN04515672_3759"/>
<sequence>MTPRIPVRTNDRGCDYRHGRTSPADPTPRLERTASELRDVTARLERVETRLPLLENTLRAVARQAGVSIGCPCGHCERSYLLIADGMMTCPTCGYRQSI</sequence>
<reference evidence="3" key="1">
    <citation type="submission" date="2016-10" db="EMBL/GenBank/DDBJ databases">
        <authorList>
            <person name="Varghese N."/>
            <person name="Submissions S."/>
        </authorList>
    </citation>
    <scope>NUCLEOTIDE SEQUENCE [LARGE SCALE GENOMIC DNA]</scope>
    <source>
        <strain evidence="3">B4,CECT 8067,JCM 17497</strain>
    </source>
</reference>
<gene>
    <name evidence="2" type="ORF">SAMN04515672_3759</name>
</gene>
<feature type="region of interest" description="Disordered" evidence="1">
    <location>
        <begin position="1"/>
        <end position="31"/>
    </location>
</feature>
<evidence type="ECO:0000313" key="3">
    <source>
        <dbReference type="Proteomes" id="UP000198882"/>
    </source>
</evidence>
<dbReference type="AlphaFoldDB" id="A0A1G9E4S7"/>
<dbReference type="EMBL" id="FNFE01000006">
    <property type="protein sequence ID" value="SDK71156.1"/>
    <property type="molecule type" value="Genomic_DNA"/>
</dbReference>
<organism evidence="2 3">
    <name type="scientific">Natronorubrum texcoconense</name>
    <dbReference type="NCBI Taxonomy" id="1095776"/>
    <lineage>
        <taxon>Archaea</taxon>
        <taxon>Methanobacteriati</taxon>
        <taxon>Methanobacteriota</taxon>
        <taxon>Stenosarchaea group</taxon>
        <taxon>Halobacteria</taxon>
        <taxon>Halobacteriales</taxon>
        <taxon>Natrialbaceae</taxon>
        <taxon>Natronorubrum</taxon>
    </lineage>
</organism>
<evidence type="ECO:0000313" key="2">
    <source>
        <dbReference type="EMBL" id="SDK71156.1"/>
    </source>
</evidence>
<evidence type="ECO:0008006" key="4">
    <source>
        <dbReference type="Google" id="ProtNLM"/>
    </source>
</evidence>
<protein>
    <recommendedName>
        <fullName evidence="4">Sjogren's syndrome/scleroderma autoantigen 1 (Autoantigen p27)</fullName>
    </recommendedName>
</protein>
<dbReference type="RefSeq" id="WP_245724264.1">
    <property type="nucleotide sequence ID" value="NZ_FNFE01000006.1"/>
</dbReference>
<evidence type="ECO:0000256" key="1">
    <source>
        <dbReference type="SAM" id="MobiDB-lite"/>
    </source>
</evidence>
<accession>A0A1G9E4S7</accession>
<dbReference type="Proteomes" id="UP000198882">
    <property type="component" value="Unassembled WGS sequence"/>
</dbReference>
<name>A0A1G9E4S7_9EURY</name>
<proteinExistence type="predicted"/>
<keyword evidence="3" id="KW-1185">Reference proteome</keyword>
<feature type="compositionally biased region" description="Basic and acidic residues" evidence="1">
    <location>
        <begin position="9"/>
        <end position="18"/>
    </location>
</feature>